<dbReference type="GO" id="GO:0005634">
    <property type="term" value="C:nucleus"/>
    <property type="evidence" value="ECO:0007669"/>
    <property type="project" value="TreeGrafter"/>
</dbReference>
<dbReference type="EMBL" id="KL584757">
    <property type="protein sequence ID" value="KEQ96235.1"/>
    <property type="molecule type" value="Genomic_DNA"/>
</dbReference>
<feature type="region of interest" description="Disordered" evidence="3">
    <location>
        <begin position="218"/>
        <end position="351"/>
    </location>
</feature>
<feature type="compositionally biased region" description="Basic and acidic residues" evidence="3">
    <location>
        <begin position="123"/>
        <end position="141"/>
    </location>
</feature>
<evidence type="ECO:0000313" key="6">
    <source>
        <dbReference type="Proteomes" id="UP000030641"/>
    </source>
</evidence>
<proteinExistence type="predicted"/>
<dbReference type="PANTHER" id="PTHR12299:SF17">
    <property type="entry name" value="AT19571P-RELATED"/>
    <property type="match status" value="1"/>
</dbReference>
<keyword evidence="6" id="KW-1185">Reference proteome</keyword>
<dbReference type="InParanoid" id="A0A074YES6"/>
<dbReference type="SMART" id="SM01233">
    <property type="entry name" value="HABP4_PAI-RBP1"/>
    <property type="match status" value="1"/>
</dbReference>
<dbReference type="GO" id="GO:0003723">
    <property type="term" value="F:RNA binding"/>
    <property type="evidence" value="ECO:0007669"/>
    <property type="project" value="InterPro"/>
</dbReference>
<keyword evidence="2" id="KW-0963">Cytoplasm</keyword>
<dbReference type="STRING" id="1043005.A0A074YES6"/>
<dbReference type="InterPro" id="IPR006861">
    <property type="entry name" value="HABP4_PAIRBP1-bd"/>
</dbReference>
<evidence type="ECO:0000256" key="2">
    <source>
        <dbReference type="ARBA" id="ARBA00022490"/>
    </source>
</evidence>
<feature type="compositionally biased region" description="Polar residues" evidence="3">
    <location>
        <begin position="336"/>
        <end position="351"/>
    </location>
</feature>
<feature type="region of interest" description="Disordered" evidence="3">
    <location>
        <begin position="15"/>
        <end position="157"/>
    </location>
</feature>
<evidence type="ECO:0000259" key="4">
    <source>
        <dbReference type="SMART" id="SM01233"/>
    </source>
</evidence>
<feature type="region of interest" description="Disordered" evidence="3">
    <location>
        <begin position="172"/>
        <end position="198"/>
    </location>
</feature>
<feature type="compositionally biased region" description="Basic and acidic residues" evidence="3">
    <location>
        <begin position="20"/>
        <end position="36"/>
    </location>
</feature>
<dbReference type="FunCoup" id="A0A074YES6">
    <property type="interactions" value="286"/>
</dbReference>
<organism evidence="5 6">
    <name type="scientific">Aureobasidium subglaciale (strain EXF-2481)</name>
    <name type="common">Aureobasidium pullulans var. subglaciale</name>
    <dbReference type="NCBI Taxonomy" id="1043005"/>
    <lineage>
        <taxon>Eukaryota</taxon>
        <taxon>Fungi</taxon>
        <taxon>Dikarya</taxon>
        <taxon>Ascomycota</taxon>
        <taxon>Pezizomycotina</taxon>
        <taxon>Dothideomycetes</taxon>
        <taxon>Dothideomycetidae</taxon>
        <taxon>Dothideales</taxon>
        <taxon>Saccotheciaceae</taxon>
        <taxon>Aureobasidium</taxon>
    </lineage>
</organism>
<dbReference type="OrthoDB" id="5426471at2759"/>
<dbReference type="Proteomes" id="UP000030641">
    <property type="component" value="Unassembled WGS sequence"/>
</dbReference>
<accession>A0A074YES6</accession>
<feature type="compositionally biased region" description="Gly residues" evidence="3">
    <location>
        <begin position="107"/>
        <end position="119"/>
    </location>
</feature>
<dbReference type="GeneID" id="25367763"/>
<dbReference type="Pfam" id="PF09598">
    <property type="entry name" value="Stm1_N"/>
    <property type="match status" value="1"/>
</dbReference>
<dbReference type="InterPro" id="IPR039764">
    <property type="entry name" value="HABP4/SERBP1-like"/>
</dbReference>
<dbReference type="RefSeq" id="XP_013344462.1">
    <property type="nucleotide sequence ID" value="XM_013489008.1"/>
</dbReference>
<reference evidence="5 6" key="1">
    <citation type="journal article" date="2014" name="BMC Genomics">
        <title>Genome sequencing of four Aureobasidium pullulans varieties: biotechnological potential, stress tolerance, and description of new species.</title>
        <authorList>
            <person name="Gostin Ar C."/>
            <person name="Ohm R.A."/>
            <person name="Kogej T."/>
            <person name="Sonjak S."/>
            <person name="Turk M."/>
            <person name="Zajc J."/>
            <person name="Zalar P."/>
            <person name="Grube M."/>
            <person name="Sun H."/>
            <person name="Han J."/>
            <person name="Sharma A."/>
            <person name="Chiniquy J."/>
            <person name="Ngan C.Y."/>
            <person name="Lipzen A."/>
            <person name="Barry K."/>
            <person name="Grigoriev I.V."/>
            <person name="Gunde-Cimerman N."/>
        </authorList>
    </citation>
    <scope>NUCLEOTIDE SEQUENCE [LARGE SCALE GENOMIC DNA]</scope>
    <source>
        <strain evidence="5 6">EXF-2481</strain>
    </source>
</reference>
<dbReference type="GO" id="GO:0005737">
    <property type="term" value="C:cytoplasm"/>
    <property type="evidence" value="ECO:0007669"/>
    <property type="project" value="UniProtKB-SubCell"/>
</dbReference>
<dbReference type="OMA" id="KKWAGAK"/>
<name>A0A074YES6_AURSE</name>
<feature type="compositionally biased region" description="Basic and acidic residues" evidence="3">
    <location>
        <begin position="86"/>
        <end position="106"/>
    </location>
</feature>
<feature type="domain" description="Hyaluronan/mRNA-binding protein" evidence="4">
    <location>
        <begin position="121"/>
        <end position="228"/>
    </location>
</feature>
<protein>
    <recommendedName>
        <fullName evidence="4">Hyaluronan/mRNA-binding protein domain-containing protein</fullName>
    </recommendedName>
</protein>
<evidence type="ECO:0000256" key="1">
    <source>
        <dbReference type="ARBA" id="ARBA00004496"/>
    </source>
</evidence>
<dbReference type="HOGENOM" id="CLU_043312_1_0_1"/>
<sequence>MASVASKNLYELLGNDLELDPNREPEPPTKVMDKPVPRAGKRNAGPEAPSTDAPRPAGRGGRNAAFTGSEQAFRDRGAGASNNRSKPTDDGVRQDRRPRGDGEGRGGRGGRGGPRGAGGRNPRAGDKHDRTGHAGSNDHAKQAGAAWGHETGNAELNDEKAALADAKAEEAKEGIVADATPVDAEGAAAQEVPAEEDNVKSYEQYLAEQLEKKAALAGNFEARKPNEGASKKFPEGKAFERDANENYVAPSAGKAKKQKERKDKNLLDIDQAWKEEQSQTQDSGFRGGRGGARGGARGGDRPRGGPRGGRGGPRGGAARGDAAPRESAPRAARTGASPNVTSSSDFPTLGA</sequence>
<dbReference type="Pfam" id="PF04774">
    <property type="entry name" value="HABP4_PAI-RBP1"/>
    <property type="match status" value="1"/>
</dbReference>
<feature type="compositionally biased region" description="Basic and acidic residues" evidence="3">
    <location>
        <begin position="221"/>
        <end position="244"/>
    </location>
</feature>
<feature type="compositionally biased region" description="Gly residues" evidence="3">
    <location>
        <begin position="305"/>
        <end position="318"/>
    </location>
</feature>
<comment type="subcellular location">
    <subcellularLocation>
        <location evidence="1">Cytoplasm</location>
    </subcellularLocation>
</comment>
<evidence type="ECO:0000313" key="5">
    <source>
        <dbReference type="EMBL" id="KEQ96235.1"/>
    </source>
</evidence>
<feature type="compositionally biased region" description="Gly residues" evidence="3">
    <location>
        <begin position="285"/>
        <end position="297"/>
    </location>
</feature>
<evidence type="ECO:0000256" key="3">
    <source>
        <dbReference type="SAM" id="MobiDB-lite"/>
    </source>
</evidence>
<dbReference type="PANTHER" id="PTHR12299">
    <property type="entry name" value="HYALURONIC ACID-BINDING PROTEIN 4"/>
    <property type="match status" value="1"/>
</dbReference>
<gene>
    <name evidence="5" type="ORF">AUEXF2481DRAFT_4478</name>
</gene>
<dbReference type="Gene3D" id="6.10.140.1040">
    <property type="match status" value="1"/>
</dbReference>
<dbReference type="AlphaFoldDB" id="A0A074YES6"/>
<feature type="compositionally biased region" description="Basic and acidic residues" evidence="3">
    <location>
        <begin position="260"/>
        <end position="277"/>
    </location>
</feature>
<dbReference type="InterPro" id="IPR019084">
    <property type="entry name" value="STM1-like_N"/>
</dbReference>